<sequence>MGWEMTDYVAFELIDGHLYMVINLGSGAVRLQTTARRVTDDVSWHSVHLERIGRTGSVIIDSMKTDFNTPGVSSNLIIDDPIYLGWVPNSTTAYPSSIWSISLRKGFIGCIRNLRVNGISARIATVFEHSNATGITIGCPPTPDVSPCAKNPCYNFGLCEPLENTFTCDCAPTDKEGPTCNIGV</sequence>
<evidence type="ECO:0000256" key="2">
    <source>
        <dbReference type="PROSITE-ProRule" id="PRU00076"/>
    </source>
</evidence>
<dbReference type="InterPro" id="IPR001791">
    <property type="entry name" value="Laminin_G"/>
</dbReference>
<evidence type="ECO:0000313" key="6">
    <source>
        <dbReference type="Proteomes" id="UP001196413"/>
    </source>
</evidence>
<evidence type="ECO:0000259" key="3">
    <source>
        <dbReference type="PROSITE" id="PS50025"/>
    </source>
</evidence>
<dbReference type="SMART" id="SM00282">
    <property type="entry name" value="LamG"/>
    <property type="match status" value="1"/>
</dbReference>
<dbReference type="PANTHER" id="PTHR15036">
    <property type="entry name" value="PIKACHURIN-LIKE PROTEIN"/>
    <property type="match status" value="1"/>
</dbReference>
<feature type="domain" description="Laminin G" evidence="3">
    <location>
        <begin position="1"/>
        <end position="139"/>
    </location>
</feature>
<dbReference type="Proteomes" id="UP001196413">
    <property type="component" value="Unassembled WGS sequence"/>
</dbReference>
<dbReference type="Pfam" id="PF00008">
    <property type="entry name" value="EGF"/>
    <property type="match status" value="1"/>
</dbReference>
<reference evidence="5" key="1">
    <citation type="submission" date="2021-06" db="EMBL/GenBank/DDBJ databases">
        <title>Parelaphostrongylus tenuis whole genome reference sequence.</title>
        <authorList>
            <person name="Garwood T.J."/>
            <person name="Larsen P.A."/>
            <person name="Fountain-Jones N.M."/>
            <person name="Garbe J.R."/>
            <person name="Macchietto M.G."/>
            <person name="Kania S.A."/>
            <person name="Gerhold R.W."/>
            <person name="Richards J.E."/>
            <person name="Wolf T.M."/>
        </authorList>
    </citation>
    <scope>NUCLEOTIDE SEQUENCE</scope>
    <source>
        <strain evidence="5">MNPRO001-30</strain>
        <tissue evidence="5">Meninges</tissue>
    </source>
</reference>
<gene>
    <name evidence="5" type="primary">NRX-1_3</name>
    <name evidence="5" type="ORF">KIN20_032837</name>
</gene>
<dbReference type="PANTHER" id="PTHR15036:SF89">
    <property type="entry name" value="NEUREXIN 1, ISOFORM F"/>
    <property type="match status" value="1"/>
</dbReference>
<accession>A0AAD5R7M0</accession>
<comment type="caution">
    <text evidence="5">The sequence shown here is derived from an EMBL/GenBank/DDBJ whole genome shotgun (WGS) entry which is preliminary data.</text>
</comment>
<keyword evidence="2" id="KW-0245">EGF-like domain</keyword>
<evidence type="ECO:0000259" key="4">
    <source>
        <dbReference type="PROSITE" id="PS50026"/>
    </source>
</evidence>
<dbReference type="EMBL" id="JAHQIW010006888">
    <property type="protein sequence ID" value="KAJ1370982.1"/>
    <property type="molecule type" value="Genomic_DNA"/>
</dbReference>
<evidence type="ECO:0000256" key="1">
    <source>
        <dbReference type="ARBA" id="ARBA00023157"/>
    </source>
</evidence>
<dbReference type="CDD" id="cd00054">
    <property type="entry name" value="EGF_CA"/>
    <property type="match status" value="1"/>
</dbReference>
<dbReference type="AlphaFoldDB" id="A0AAD5R7M0"/>
<dbReference type="PROSITE" id="PS50026">
    <property type="entry name" value="EGF_3"/>
    <property type="match status" value="1"/>
</dbReference>
<feature type="domain" description="EGF-like" evidence="4">
    <location>
        <begin position="144"/>
        <end position="181"/>
    </location>
</feature>
<protein>
    <submittedName>
        <fullName evidence="5">LamG</fullName>
    </submittedName>
</protein>
<keyword evidence="1" id="KW-1015">Disulfide bond</keyword>
<dbReference type="InterPro" id="IPR000742">
    <property type="entry name" value="EGF"/>
</dbReference>
<dbReference type="SUPFAM" id="SSF57196">
    <property type="entry name" value="EGF/Laminin"/>
    <property type="match status" value="1"/>
</dbReference>
<name>A0AAD5R7M0_PARTN</name>
<comment type="caution">
    <text evidence="2">Lacks conserved residue(s) required for the propagation of feature annotation.</text>
</comment>
<dbReference type="Gene3D" id="2.10.25.10">
    <property type="entry name" value="Laminin"/>
    <property type="match status" value="1"/>
</dbReference>
<dbReference type="CDD" id="cd00110">
    <property type="entry name" value="LamG"/>
    <property type="match status" value="1"/>
</dbReference>
<dbReference type="SUPFAM" id="SSF49899">
    <property type="entry name" value="Concanavalin A-like lectins/glucanases"/>
    <property type="match status" value="1"/>
</dbReference>
<dbReference type="Pfam" id="PF02210">
    <property type="entry name" value="Laminin_G_2"/>
    <property type="match status" value="1"/>
</dbReference>
<keyword evidence="6" id="KW-1185">Reference proteome</keyword>
<dbReference type="InterPro" id="IPR050372">
    <property type="entry name" value="Neurexin-related_CASP"/>
</dbReference>
<dbReference type="PROSITE" id="PS50025">
    <property type="entry name" value="LAM_G_DOMAIN"/>
    <property type="match status" value="1"/>
</dbReference>
<dbReference type="Gene3D" id="2.60.120.200">
    <property type="match status" value="1"/>
</dbReference>
<dbReference type="InterPro" id="IPR013320">
    <property type="entry name" value="ConA-like_dom_sf"/>
</dbReference>
<evidence type="ECO:0000313" key="5">
    <source>
        <dbReference type="EMBL" id="KAJ1370982.1"/>
    </source>
</evidence>
<proteinExistence type="predicted"/>
<organism evidence="5 6">
    <name type="scientific">Parelaphostrongylus tenuis</name>
    <name type="common">Meningeal worm</name>
    <dbReference type="NCBI Taxonomy" id="148309"/>
    <lineage>
        <taxon>Eukaryota</taxon>
        <taxon>Metazoa</taxon>
        <taxon>Ecdysozoa</taxon>
        <taxon>Nematoda</taxon>
        <taxon>Chromadorea</taxon>
        <taxon>Rhabditida</taxon>
        <taxon>Rhabditina</taxon>
        <taxon>Rhabditomorpha</taxon>
        <taxon>Strongyloidea</taxon>
        <taxon>Metastrongylidae</taxon>
        <taxon>Parelaphostrongylus</taxon>
    </lineage>
</organism>